<reference evidence="1 2" key="1">
    <citation type="journal article" date="2020" name="BMC Genomics">
        <title>Intraspecific diversification of the crop wild relative Brassica cretica Lam. using demographic model selection.</title>
        <authorList>
            <person name="Kioukis A."/>
            <person name="Michalopoulou V.A."/>
            <person name="Briers L."/>
            <person name="Pirintsos S."/>
            <person name="Studholme D.J."/>
            <person name="Pavlidis P."/>
            <person name="Sarris P.F."/>
        </authorList>
    </citation>
    <scope>NUCLEOTIDE SEQUENCE [LARGE SCALE GENOMIC DNA]</scope>
    <source>
        <strain evidence="2">cv. PFS-1207/04</strain>
    </source>
</reference>
<protein>
    <submittedName>
        <fullName evidence="1">Uncharacterized protein</fullName>
    </submittedName>
</protein>
<organism evidence="1 2">
    <name type="scientific">Brassica cretica</name>
    <name type="common">Mustard</name>
    <dbReference type="NCBI Taxonomy" id="69181"/>
    <lineage>
        <taxon>Eukaryota</taxon>
        <taxon>Viridiplantae</taxon>
        <taxon>Streptophyta</taxon>
        <taxon>Embryophyta</taxon>
        <taxon>Tracheophyta</taxon>
        <taxon>Spermatophyta</taxon>
        <taxon>Magnoliopsida</taxon>
        <taxon>eudicotyledons</taxon>
        <taxon>Gunneridae</taxon>
        <taxon>Pentapetalae</taxon>
        <taxon>rosids</taxon>
        <taxon>malvids</taxon>
        <taxon>Brassicales</taxon>
        <taxon>Brassicaceae</taxon>
        <taxon>Brassiceae</taxon>
        <taxon>Brassica</taxon>
    </lineage>
</organism>
<comment type="caution">
    <text evidence="1">The sequence shown here is derived from an EMBL/GenBank/DDBJ whole genome shotgun (WGS) entry which is preliminary data.</text>
</comment>
<name>A0ABQ7DJG2_BRACR</name>
<dbReference type="EMBL" id="QGKV02000649">
    <property type="protein sequence ID" value="KAF3578224.1"/>
    <property type="molecule type" value="Genomic_DNA"/>
</dbReference>
<accession>A0ABQ7DJG2</accession>
<evidence type="ECO:0000313" key="2">
    <source>
        <dbReference type="Proteomes" id="UP000266723"/>
    </source>
</evidence>
<keyword evidence="2" id="KW-1185">Reference proteome</keyword>
<gene>
    <name evidence="1" type="ORF">DY000_02034239</name>
</gene>
<dbReference type="Proteomes" id="UP000266723">
    <property type="component" value="Unassembled WGS sequence"/>
</dbReference>
<sequence length="88" mass="9926">MTGRKPRNRWPVIGGGSLNRWCEKGFGDARPSKWDGGSSCLSFLWTSLSLLRLEGSEIAVLKPMRKQKKLQMGELKVFESGFFFGLKC</sequence>
<evidence type="ECO:0000313" key="1">
    <source>
        <dbReference type="EMBL" id="KAF3578224.1"/>
    </source>
</evidence>
<proteinExistence type="predicted"/>